<dbReference type="Proteomes" id="UP001610631">
    <property type="component" value="Unassembled WGS sequence"/>
</dbReference>
<organism evidence="1 2">
    <name type="scientific">Streptomyces racemochromogenes</name>
    <dbReference type="NCBI Taxonomy" id="67353"/>
    <lineage>
        <taxon>Bacteria</taxon>
        <taxon>Bacillati</taxon>
        <taxon>Actinomycetota</taxon>
        <taxon>Actinomycetes</taxon>
        <taxon>Kitasatosporales</taxon>
        <taxon>Streptomycetaceae</taxon>
        <taxon>Streptomyces</taxon>
    </lineage>
</organism>
<comment type="caution">
    <text evidence="1">The sequence shown here is derived from an EMBL/GenBank/DDBJ whole genome shotgun (WGS) entry which is preliminary data.</text>
</comment>
<evidence type="ECO:0000313" key="1">
    <source>
        <dbReference type="EMBL" id="MFH7594110.1"/>
    </source>
</evidence>
<evidence type="ECO:0000313" key="2">
    <source>
        <dbReference type="Proteomes" id="UP001610631"/>
    </source>
</evidence>
<reference evidence="1 2" key="1">
    <citation type="submission" date="2024-03" db="EMBL/GenBank/DDBJ databases">
        <title>Whole genome sequencing of Streptomyces racemochromogenes, to identify antimicrobial biosynthetic gene clusters.</title>
        <authorList>
            <person name="Suryawanshi P."/>
            <person name="Krishnaraj P.U."/>
            <person name="Arun Y.P."/>
            <person name="Suryawanshi M.P."/>
            <person name="Rakshit O."/>
        </authorList>
    </citation>
    <scope>NUCLEOTIDE SEQUENCE [LARGE SCALE GENOMIC DNA]</scope>
    <source>
        <strain evidence="1 2">AUDT626</strain>
    </source>
</reference>
<keyword evidence="2" id="KW-1185">Reference proteome</keyword>
<dbReference type="EMBL" id="JBBDHD010000005">
    <property type="protein sequence ID" value="MFH7594110.1"/>
    <property type="molecule type" value="Genomic_DNA"/>
</dbReference>
<proteinExistence type="predicted"/>
<sequence length="256" mass="27909">MTGESRPPWAGPAARAVRSALQRAAAAPALAGLRPHVYELGSEGRGHHVLGLGVRLGSAHRRPGWSTHAFLELTDPDHPNLGLITVCDRSDVDGRPVADRRYPLLNTRLDERFVRRFITTARLALAELDPTGRSRSVAVIRNPGRTTFGDALAVPLWVALLLRHCAWRTQLALVIVDFGGFERTARTAVRLLGRHPLHLFPATSTPATTPMRLPATFPGRPPDGLLFSTATAAGLAAARRHLDRHRRAVEEPHAGR</sequence>
<accession>A0ABW7P7T9</accession>
<name>A0ABW7P7T9_9ACTN</name>
<gene>
    <name evidence="1" type="ORF">WDV06_03260</name>
</gene>
<protein>
    <submittedName>
        <fullName evidence="1">Uncharacterized protein</fullName>
    </submittedName>
</protein>
<dbReference type="RefSeq" id="WP_395508054.1">
    <property type="nucleotide sequence ID" value="NZ_JBBDHD010000005.1"/>
</dbReference>